<sequence>MLDAIKSSSQKLCNPIYSRNLITLPLPIGPLLITPAAALRLHFAQDTLTRQERIDMTEN</sequence>
<accession>A0A8H5CQI0</accession>
<dbReference type="EMBL" id="JAACJM010000106">
    <property type="protein sequence ID" value="KAF5346025.1"/>
    <property type="molecule type" value="Genomic_DNA"/>
</dbReference>
<protein>
    <submittedName>
        <fullName evidence="1">Uncharacterized protein</fullName>
    </submittedName>
</protein>
<reference evidence="1 2" key="1">
    <citation type="journal article" date="2020" name="ISME J.">
        <title>Uncovering the hidden diversity of litter-decomposition mechanisms in mushroom-forming fungi.</title>
        <authorList>
            <person name="Floudas D."/>
            <person name="Bentzer J."/>
            <person name="Ahren D."/>
            <person name="Johansson T."/>
            <person name="Persson P."/>
            <person name="Tunlid A."/>
        </authorList>
    </citation>
    <scope>NUCLEOTIDE SEQUENCE [LARGE SCALE GENOMIC DNA]</scope>
    <source>
        <strain evidence="1 2">CBS 291.85</strain>
    </source>
</reference>
<comment type="caution">
    <text evidence="1">The sequence shown here is derived from an EMBL/GenBank/DDBJ whole genome shotgun (WGS) entry which is preliminary data.</text>
</comment>
<keyword evidence="2" id="KW-1185">Reference proteome</keyword>
<gene>
    <name evidence="1" type="ORF">D9758_013850</name>
</gene>
<dbReference type="AlphaFoldDB" id="A0A8H5CQI0"/>
<name>A0A8H5CQI0_9AGAR</name>
<evidence type="ECO:0000313" key="1">
    <source>
        <dbReference type="EMBL" id="KAF5346025.1"/>
    </source>
</evidence>
<proteinExistence type="predicted"/>
<evidence type="ECO:0000313" key="2">
    <source>
        <dbReference type="Proteomes" id="UP000559256"/>
    </source>
</evidence>
<organism evidence="1 2">
    <name type="scientific">Tetrapyrgos nigripes</name>
    <dbReference type="NCBI Taxonomy" id="182062"/>
    <lineage>
        <taxon>Eukaryota</taxon>
        <taxon>Fungi</taxon>
        <taxon>Dikarya</taxon>
        <taxon>Basidiomycota</taxon>
        <taxon>Agaricomycotina</taxon>
        <taxon>Agaricomycetes</taxon>
        <taxon>Agaricomycetidae</taxon>
        <taxon>Agaricales</taxon>
        <taxon>Marasmiineae</taxon>
        <taxon>Marasmiaceae</taxon>
        <taxon>Tetrapyrgos</taxon>
    </lineage>
</organism>
<dbReference type="Proteomes" id="UP000559256">
    <property type="component" value="Unassembled WGS sequence"/>
</dbReference>